<feature type="region of interest" description="Disordered" evidence="1">
    <location>
        <begin position="34"/>
        <end position="70"/>
    </location>
</feature>
<evidence type="ECO:0000313" key="3">
    <source>
        <dbReference type="EMBL" id="QNN58632.1"/>
    </source>
</evidence>
<reference evidence="3 4" key="1">
    <citation type="submission" date="2020-08" db="EMBL/GenBank/DDBJ databases">
        <title>Genome sequence of Diaphorobacter ruginosibacter DSM 27467T.</title>
        <authorList>
            <person name="Hyun D.-W."/>
            <person name="Bae J.-W."/>
        </authorList>
    </citation>
    <scope>NUCLEOTIDE SEQUENCE [LARGE SCALE GENOMIC DNA]</scope>
    <source>
        <strain evidence="3 4">DSM 27467</strain>
    </source>
</reference>
<sequence length="205" mass="21530">MKTLITTALILLAPAVAFAQGDTAKAAAKPAAKAAAKPAATKKATTTAKAAPAKKTTTAKAPAKPASSRTQLKSAASQVASGFMAAEAALTPDELAVSERVETGRIPCELGAFVSIEKDERNPGRFNVEGKGFKYHMQPVLTSTGAIRLEDQKAGAVWVQIANKSMLLNQKQGQRMADECRTPSQVAFAENMKINPQPNLLEGLK</sequence>
<feature type="chain" id="PRO_5028936055" evidence="2">
    <location>
        <begin position="20"/>
        <end position="205"/>
    </location>
</feature>
<dbReference type="AlphaFoldDB" id="A0A7G9RSQ7"/>
<protein>
    <submittedName>
        <fullName evidence="3">Uncharacterized protein</fullName>
    </submittedName>
</protein>
<gene>
    <name evidence="3" type="ORF">H9K76_07335</name>
</gene>
<dbReference type="EMBL" id="CP060714">
    <property type="protein sequence ID" value="QNN58632.1"/>
    <property type="molecule type" value="Genomic_DNA"/>
</dbReference>
<feature type="compositionally biased region" description="Low complexity" evidence="1">
    <location>
        <begin position="34"/>
        <end position="66"/>
    </location>
</feature>
<proteinExistence type="predicted"/>
<evidence type="ECO:0000313" key="4">
    <source>
        <dbReference type="Proteomes" id="UP000515811"/>
    </source>
</evidence>
<dbReference type="KEGG" id="drg:H9K76_07335"/>
<evidence type="ECO:0000256" key="1">
    <source>
        <dbReference type="SAM" id="MobiDB-lite"/>
    </source>
</evidence>
<dbReference type="Proteomes" id="UP000515811">
    <property type="component" value="Chromosome"/>
</dbReference>
<evidence type="ECO:0000256" key="2">
    <source>
        <dbReference type="SAM" id="SignalP"/>
    </source>
</evidence>
<keyword evidence="4" id="KW-1185">Reference proteome</keyword>
<accession>A0A7G9RSQ7</accession>
<organism evidence="3 4">
    <name type="scientific">Diaphorobacter ruginosibacter</name>
    <dbReference type="NCBI Taxonomy" id="1715720"/>
    <lineage>
        <taxon>Bacteria</taxon>
        <taxon>Pseudomonadati</taxon>
        <taxon>Pseudomonadota</taxon>
        <taxon>Betaproteobacteria</taxon>
        <taxon>Burkholderiales</taxon>
        <taxon>Comamonadaceae</taxon>
        <taxon>Diaphorobacter</taxon>
    </lineage>
</organism>
<feature type="signal peptide" evidence="2">
    <location>
        <begin position="1"/>
        <end position="19"/>
    </location>
</feature>
<name>A0A7G9RSQ7_9BURK</name>
<dbReference type="RefSeq" id="WP_187599178.1">
    <property type="nucleotide sequence ID" value="NZ_CP060714.1"/>
</dbReference>
<keyword evidence="2" id="KW-0732">Signal</keyword>